<name>A0A1G6ZL40_9ACTN</name>
<dbReference type="InterPro" id="IPR013751">
    <property type="entry name" value="ACP_syn_III_N"/>
</dbReference>
<evidence type="ECO:0000313" key="2">
    <source>
        <dbReference type="EMBL" id="SDE02977.1"/>
    </source>
</evidence>
<dbReference type="Proteomes" id="UP000198949">
    <property type="component" value="Unassembled WGS sequence"/>
</dbReference>
<dbReference type="Gene3D" id="3.40.47.10">
    <property type="match status" value="2"/>
</dbReference>
<organism evidence="2 3">
    <name type="scientific">Glycomyces harbinensis</name>
    <dbReference type="NCBI Taxonomy" id="58114"/>
    <lineage>
        <taxon>Bacteria</taxon>
        <taxon>Bacillati</taxon>
        <taxon>Actinomycetota</taxon>
        <taxon>Actinomycetes</taxon>
        <taxon>Glycomycetales</taxon>
        <taxon>Glycomycetaceae</taxon>
        <taxon>Glycomyces</taxon>
    </lineage>
</organism>
<evidence type="ECO:0000313" key="3">
    <source>
        <dbReference type="Proteomes" id="UP000198949"/>
    </source>
</evidence>
<dbReference type="RefSeq" id="WP_091038180.1">
    <property type="nucleotide sequence ID" value="NZ_FNAD01000011.1"/>
</dbReference>
<gene>
    <name evidence="2" type="ORF">SAMN05216270_11153</name>
</gene>
<dbReference type="PANTHER" id="PTHR34069:SF2">
    <property type="entry name" value="BETA-KETOACYL-[ACYL-CARRIER-PROTEIN] SYNTHASE III"/>
    <property type="match status" value="1"/>
</dbReference>
<evidence type="ECO:0000259" key="1">
    <source>
        <dbReference type="Pfam" id="PF08545"/>
    </source>
</evidence>
<dbReference type="STRING" id="58114.SAMN05216270_11153"/>
<dbReference type="OrthoDB" id="2636646at2"/>
<sequence length="308" mass="32515">MAHLSAPRYVLGEITEPYDAVKGWRERAEALQMAPVAELWGWGRIRRTERDTADLAVASGRATIAAAGVDPDDIDDLYLCSTAFPTSIEAQADFAARVVRGLGLRRAAVTGISLGRCANLLLALRAAGAAVDSGQTRTALVVTADRIEHEPDRIENFALFSDGAASCLVTADERGEGFRIAAAAAAQDLAEGGRSGQISADLAVAVNERLHRATGVAPGDIARVLHNNLYLPLVSLKEAQAGFAPHQLHLDNITRFGHCFGADPLINLADLADAGALRDGAPYLLASSVPGIRAAVLLHRHAPTRTPQ</sequence>
<dbReference type="GO" id="GO:0004315">
    <property type="term" value="F:3-oxoacyl-[acyl-carrier-protein] synthase activity"/>
    <property type="evidence" value="ECO:0007669"/>
    <property type="project" value="InterPro"/>
</dbReference>
<dbReference type="GO" id="GO:0006633">
    <property type="term" value="P:fatty acid biosynthetic process"/>
    <property type="evidence" value="ECO:0007669"/>
    <property type="project" value="InterPro"/>
</dbReference>
<keyword evidence="3" id="KW-1185">Reference proteome</keyword>
<dbReference type="Pfam" id="PF08545">
    <property type="entry name" value="ACP_syn_III"/>
    <property type="match status" value="1"/>
</dbReference>
<dbReference type="AlphaFoldDB" id="A0A1G6ZL40"/>
<proteinExistence type="predicted"/>
<reference evidence="3" key="1">
    <citation type="submission" date="2016-10" db="EMBL/GenBank/DDBJ databases">
        <authorList>
            <person name="Varghese N."/>
            <person name="Submissions S."/>
        </authorList>
    </citation>
    <scope>NUCLEOTIDE SEQUENCE [LARGE SCALE GENOMIC DNA]</scope>
    <source>
        <strain evidence="3">CGMCC 4.3516</strain>
    </source>
</reference>
<dbReference type="GO" id="GO:0044550">
    <property type="term" value="P:secondary metabolite biosynthetic process"/>
    <property type="evidence" value="ECO:0007669"/>
    <property type="project" value="TreeGrafter"/>
</dbReference>
<dbReference type="InterPro" id="IPR016039">
    <property type="entry name" value="Thiolase-like"/>
</dbReference>
<dbReference type="PANTHER" id="PTHR34069">
    <property type="entry name" value="3-OXOACYL-[ACYL-CARRIER-PROTEIN] SYNTHASE 3"/>
    <property type="match status" value="1"/>
</dbReference>
<accession>A0A1G6ZL40</accession>
<feature type="domain" description="Beta-ketoacyl-[acyl-carrier-protein] synthase III N-terminal" evidence="1">
    <location>
        <begin position="116"/>
        <end position="183"/>
    </location>
</feature>
<protein>
    <submittedName>
        <fullName evidence="2">3-oxoacyl-[acyl-carrier-protein] synthase-3</fullName>
    </submittedName>
</protein>
<dbReference type="SUPFAM" id="SSF53901">
    <property type="entry name" value="Thiolase-like"/>
    <property type="match status" value="1"/>
</dbReference>
<dbReference type="EMBL" id="FNAD01000011">
    <property type="protein sequence ID" value="SDE02977.1"/>
    <property type="molecule type" value="Genomic_DNA"/>
</dbReference>